<keyword evidence="5" id="KW-0539">Nucleus</keyword>
<dbReference type="PROSITE" id="PS50048">
    <property type="entry name" value="ZN2_CY6_FUNGAL_2"/>
    <property type="match status" value="1"/>
</dbReference>
<keyword evidence="2" id="KW-0805">Transcription regulation</keyword>
<evidence type="ECO:0000256" key="1">
    <source>
        <dbReference type="ARBA" id="ARBA00004123"/>
    </source>
</evidence>
<keyword evidence="7" id="KW-1133">Transmembrane helix</keyword>
<dbReference type="InterPro" id="IPR036864">
    <property type="entry name" value="Zn2-C6_fun-type_DNA-bd_sf"/>
</dbReference>
<evidence type="ECO:0000256" key="4">
    <source>
        <dbReference type="ARBA" id="ARBA00023163"/>
    </source>
</evidence>
<organism evidence="9">
    <name type="scientific">Talaromyces marneffei PM1</name>
    <dbReference type="NCBI Taxonomy" id="1077442"/>
    <lineage>
        <taxon>Eukaryota</taxon>
        <taxon>Fungi</taxon>
        <taxon>Dikarya</taxon>
        <taxon>Ascomycota</taxon>
        <taxon>Pezizomycotina</taxon>
        <taxon>Eurotiomycetes</taxon>
        <taxon>Eurotiomycetidae</taxon>
        <taxon>Eurotiales</taxon>
        <taxon>Trichocomaceae</taxon>
        <taxon>Talaromyces</taxon>
        <taxon>Talaromyces sect. Talaromyces</taxon>
    </lineage>
</organism>
<comment type="subcellular location">
    <subcellularLocation>
        <location evidence="1">Nucleus</location>
    </subcellularLocation>
</comment>
<sequence>MSDIRIANSQASRVKVPQKRRAVIDDGMSGRHHKRSRSGCYTCRLRRKKCDEAHPSCRACNHLYVKCEYDRPDWWSSPEQRKIHKERMKNKIKQTKLNEKNQNALTGGRARPTPLTTPVVSEFSFNRPYHPEAYDPFASHLPTPAFAPANYGQYPPYEVDVRTERQLFVNDVQTRVDTSFSTFSTFAPPQLHATLPSFPENEWIPQLSTVPPSTTFGNDFGPVYAPTRTQAHLVMQTNIPVDDCDRPLLNHFVDNVLRLIFPIAEVHQGGHERARAVLHSLENNKSYLHCCLSVAAIHLKSTIGIEGEAIDHDILRHRFEAVSQLCQSLNEDTEHSKILEATLAMIFFHCSVGGPDDNLPDIAWHDHFHAATSLINKLDLHNILLQSSAAPYSHPPFNMTLASWIDILGSTMIGKTPQFAHTYRSKHLSGTPSGLRELMGCDDRVMYLISEIACLDSLRAEGVVDDMAVCSHVQALGQQLEFTEPLDKTFETPYNPLNGAIRPEQLTKNITACFRIAARIYLCSLVPGFDRNQTSILNLVEAVTQVLQVIPGGPEGYDRPLVWPLLITGAFAVSTSTFRQVLHQRVIEMGDYADFGSFGRAYRLLQEVWRVTDDPITPVSAGFPSDSESRSNSSTSPPLKSPTLREIKKQNFIGLLVYICYFVSILLVFSAFVERF</sequence>
<dbReference type="SUPFAM" id="SSF57701">
    <property type="entry name" value="Zn2/Cys6 DNA-binding domain"/>
    <property type="match status" value="1"/>
</dbReference>
<dbReference type="Gene3D" id="4.10.240.10">
    <property type="entry name" value="Zn(2)-C6 fungal-type DNA-binding domain"/>
    <property type="match status" value="1"/>
</dbReference>
<gene>
    <name evidence="9" type="ORF">GQ26_0030590</name>
</gene>
<name>A0A093VHT7_TALMA</name>
<evidence type="ECO:0000259" key="8">
    <source>
        <dbReference type="PROSITE" id="PS50048"/>
    </source>
</evidence>
<dbReference type="Pfam" id="PF11951">
    <property type="entry name" value="Fungal_trans_2"/>
    <property type="match status" value="1"/>
</dbReference>
<accession>A0A093VHT7</accession>
<dbReference type="GO" id="GO:0008270">
    <property type="term" value="F:zinc ion binding"/>
    <property type="evidence" value="ECO:0007669"/>
    <property type="project" value="InterPro"/>
</dbReference>
<protein>
    <submittedName>
        <fullName evidence="9">Transcriptional regulatory protein pro-1</fullName>
    </submittedName>
</protein>
<feature type="compositionally biased region" description="Low complexity" evidence="6">
    <location>
        <begin position="624"/>
        <end position="642"/>
    </location>
</feature>
<dbReference type="SMART" id="SM00066">
    <property type="entry name" value="GAL4"/>
    <property type="match status" value="1"/>
</dbReference>
<evidence type="ECO:0000256" key="2">
    <source>
        <dbReference type="ARBA" id="ARBA00023015"/>
    </source>
</evidence>
<evidence type="ECO:0000256" key="3">
    <source>
        <dbReference type="ARBA" id="ARBA00023125"/>
    </source>
</evidence>
<keyword evidence="3" id="KW-0238">DNA-binding</keyword>
<reference evidence="9" key="1">
    <citation type="journal article" date="2014" name="PLoS Genet.">
        <title>Signature Gene Expression Reveals Novel Clues to the Molecular Mechanisms of Dimorphic Transition in Penicillium marneffei.</title>
        <authorList>
            <person name="Yang E."/>
            <person name="Wang G."/>
            <person name="Cai J."/>
            <person name="Woo P.C."/>
            <person name="Lau S.K."/>
            <person name="Yuen K.-Y."/>
            <person name="Chow W.-N."/>
            <person name="Lin X."/>
        </authorList>
    </citation>
    <scope>NUCLEOTIDE SEQUENCE [LARGE SCALE GENOMIC DNA]</scope>
    <source>
        <strain evidence="9">PM1</strain>
    </source>
</reference>
<dbReference type="PANTHER" id="PTHR37534:SF12">
    <property type="entry name" value="ZN(2)-C6 FUNGAL-TYPE DOMAIN-CONTAINING PROTEIN"/>
    <property type="match status" value="1"/>
</dbReference>
<dbReference type="Pfam" id="PF00172">
    <property type="entry name" value="Zn_clus"/>
    <property type="match status" value="1"/>
</dbReference>
<dbReference type="AlphaFoldDB" id="A0A093VHT7"/>
<dbReference type="PROSITE" id="PS00463">
    <property type="entry name" value="ZN2_CY6_FUNGAL_1"/>
    <property type="match status" value="1"/>
</dbReference>
<keyword evidence="4" id="KW-0804">Transcription</keyword>
<evidence type="ECO:0000313" key="9">
    <source>
        <dbReference type="EMBL" id="KFX52097.1"/>
    </source>
</evidence>
<evidence type="ECO:0000256" key="6">
    <source>
        <dbReference type="SAM" id="MobiDB-lite"/>
    </source>
</evidence>
<dbReference type="InterPro" id="IPR021858">
    <property type="entry name" value="Fun_TF"/>
</dbReference>
<evidence type="ECO:0000256" key="5">
    <source>
        <dbReference type="ARBA" id="ARBA00023242"/>
    </source>
</evidence>
<dbReference type="GO" id="GO:0003677">
    <property type="term" value="F:DNA binding"/>
    <property type="evidence" value="ECO:0007669"/>
    <property type="project" value="UniProtKB-KW"/>
</dbReference>
<dbReference type="GO" id="GO:0000981">
    <property type="term" value="F:DNA-binding transcription factor activity, RNA polymerase II-specific"/>
    <property type="evidence" value="ECO:0007669"/>
    <property type="project" value="InterPro"/>
</dbReference>
<feature type="region of interest" description="Disordered" evidence="6">
    <location>
        <begin position="621"/>
        <end position="642"/>
    </location>
</feature>
<dbReference type="HOGENOM" id="CLU_011522_1_0_1"/>
<feature type="domain" description="Zn(2)-C6 fungal-type" evidence="8">
    <location>
        <begin position="39"/>
        <end position="69"/>
    </location>
</feature>
<proteinExistence type="predicted"/>
<keyword evidence="7" id="KW-0812">Transmembrane</keyword>
<dbReference type="GO" id="GO:0005634">
    <property type="term" value="C:nucleus"/>
    <property type="evidence" value="ECO:0007669"/>
    <property type="project" value="UniProtKB-SubCell"/>
</dbReference>
<dbReference type="InterPro" id="IPR001138">
    <property type="entry name" value="Zn2Cys6_DnaBD"/>
</dbReference>
<keyword evidence="7" id="KW-0472">Membrane</keyword>
<evidence type="ECO:0000256" key="7">
    <source>
        <dbReference type="SAM" id="Phobius"/>
    </source>
</evidence>
<feature type="transmembrane region" description="Helical" evidence="7">
    <location>
        <begin position="652"/>
        <end position="673"/>
    </location>
</feature>
<dbReference type="CDD" id="cd00067">
    <property type="entry name" value="GAL4"/>
    <property type="match status" value="1"/>
</dbReference>
<dbReference type="EMBL" id="JPOX01000003">
    <property type="protein sequence ID" value="KFX52097.1"/>
    <property type="molecule type" value="Genomic_DNA"/>
</dbReference>
<dbReference type="PANTHER" id="PTHR37534">
    <property type="entry name" value="TRANSCRIPTIONAL ACTIVATOR PROTEIN UGA3"/>
    <property type="match status" value="1"/>
</dbReference>
<comment type="caution">
    <text evidence="9">The sequence shown here is derived from an EMBL/GenBank/DDBJ whole genome shotgun (WGS) entry which is preliminary data.</text>
</comment>